<keyword evidence="2" id="KW-1185">Reference proteome</keyword>
<organism evidence="1 2">
    <name type="scientific">Hibiscus sabdariffa</name>
    <name type="common">roselle</name>
    <dbReference type="NCBI Taxonomy" id="183260"/>
    <lineage>
        <taxon>Eukaryota</taxon>
        <taxon>Viridiplantae</taxon>
        <taxon>Streptophyta</taxon>
        <taxon>Embryophyta</taxon>
        <taxon>Tracheophyta</taxon>
        <taxon>Spermatophyta</taxon>
        <taxon>Magnoliopsida</taxon>
        <taxon>eudicotyledons</taxon>
        <taxon>Gunneridae</taxon>
        <taxon>Pentapetalae</taxon>
        <taxon>rosids</taxon>
        <taxon>malvids</taxon>
        <taxon>Malvales</taxon>
        <taxon>Malvaceae</taxon>
        <taxon>Malvoideae</taxon>
        <taxon>Hibiscus</taxon>
    </lineage>
</organism>
<comment type="caution">
    <text evidence="1">The sequence shown here is derived from an EMBL/GenBank/DDBJ whole genome shotgun (WGS) entry which is preliminary data.</text>
</comment>
<proteinExistence type="predicted"/>
<accession>A0ABR1ZZW4</accession>
<gene>
    <name evidence="1" type="ORF">V6N11_012996</name>
</gene>
<protein>
    <submittedName>
        <fullName evidence="1">Uncharacterized protein</fullName>
    </submittedName>
</protein>
<reference evidence="1 2" key="1">
    <citation type="journal article" date="2024" name="G3 (Bethesda)">
        <title>Genome assembly of Hibiscus sabdariffa L. provides insights into metabolisms of medicinal natural products.</title>
        <authorList>
            <person name="Kim T."/>
        </authorList>
    </citation>
    <scope>NUCLEOTIDE SEQUENCE [LARGE SCALE GENOMIC DNA]</scope>
    <source>
        <strain evidence="1">TK-2024</strain>
        <tissue evidence="1">Old leaves</tissue>
    </source>
</reference>
<sequence length="111" mass="11875">MGNSSGDGMIHDYQTNNNNVMVDENMMDGGYIVPNPAQGYDMNPVEGYNANPQGHGVNPVEGYNVNPIPADEDMANPMDFTIPSPNGFGEGYDDILDTLGFGSQGFDGGFF</sequence>
<dbReference type="EMBL" id="JBBPBN010000452">
    <property type="protein sequence ID" value="KAK8486254.1"/>
    <property type="molecule type" value="Genomic_DNA"/>
</dbReference>
<evidence type="ECO:0000313" key="2">
    <source>
        <dbReference type="Proteomes" id="UP001396334"/>
    </source>
</evidence>
<evidence type="ECO:0000313" key="1">
    <source>
        <dbReference type="EMBL" id="KAK8486254.1"/>
    </source>
</evidence>
<dbReference type="Proteomes" id="UP001396334">
    <property type="component" value="Unassembled WGS sequence"/>
</dbReference>
<name>A0ABR1ZZW4_9ROSI</name>